<dbReference type="Pfam" id="PF05521">
    <property type="entry name" value="Phage_HCP"/>
    <property type="match status" value="1"/>
</dbReference>
<protein>
    <recommendedName>
        <fullName evidence="2">Phage head-tail adaptor</fullName>
    </recommendedName>
</protein>
<organism evidence="1">
    <name type="scientific">marine sediment metagenome</name>
    <dbReference type="NCBI Taxonomy" id="412755"/>
    <lineage>
        <taxon>unclassified sequences</taxon>
        <taxon>metagenomes</taxon>
        <taxon>ecological metagenomes</taxon>
    </lineage>
</organism>
<dbReference type="NCBIfam" id="TIGR01563">
    <property type="entry name" value="gp16_SPP1"/>
    <property type="match status" value="1"/>
</dbReference>
<sequence length="106" mass="12335">MRAGKLSRRVAIQSLTETLDEYGEPIKEWATVYTVYAQVLPMRGEERASNQQLVSRADTKFRIRYNSDMTITEKHRLVYDGDNYDITAILEIGRKEGWEILAHKVE</sequence>
<accession>X0YY21</accession>
<reference evidence="1" key="1">
    <citation type="journal article" date="2014" name="Front. Microbiol.">
        <title>High frequency of phylogenetically diverse reductive dehalogenase-homologous genes in deep subseafloor sedimentary metagenomes.</title>
        <authorList>
            <person name="Kawai M."/>
            <person name="Futagami T."/>
            <person name="Toyoda A."/>
            <person name="Takaki Y."/>
            <person name="Nishi S."/>
            <person name="Hori S."/>
            <person name="Arai W."/>
            <person name="Tsubouchi T."/>
            <person name="Morono Y."/>
            <person name="Uchiyama I."/>
            <person name="Ito T."/>
            <person name="Fujiyama A."/>
            <person name="Inagaki F."/>
            <person name="Takami H."/>
        </authorList>
    </citation>
    <scope>NUCLEOTIDE SEQUENCE</scope>
    <source>
        <strain evidence="1">Expedition CK06-06</strain>
    </source>
</reference>
<evidence type="ECO:0008006" key="2">
    <source>
        <dbReference type="Google" id="ProtNLM"/>
    </source>
</evidence>
<dbReference type="EMBL" id="BART01006314">
    <property type="protein sequence ID" value="GAG61290.1"/>
    <property type="molecule type" value="Genomic_DNA"/>
</dbReference>
<dbReference type="AlphaFoldDB" id="X0YY21"/>
<dbReference type="InterPro" id="IPR008767">
    <property type="entry name" value="Phage_SPP1_head-tail_adaptor"/>
</dbReference>
<gene>
    <name evidence="1" type="ORF">S01H4_14398</name>
</gene>
<dbReference type="Gene3D" id="2.40.10.270">
    <property type="entry name" value="Bacteriophage SPP1 head-tail adaptor protein"/>
    <property type="match status" value="1"/>
</dbReference>
<dbReference type="InterPro" id="IPR038666">
    <property type="entry name" value="SSP1_head-tail_sf"/>
</dbReference>
<evidence type="ECO:0000313" key="1">
    <source>
        <dbReference type="EMBL" id="GAG61290.1"/>
    </source>
</evidence>
<comment type="caution">
    <text evidence="1">The sequence shown here is derived from an EMBL/GenBank/DDBJ whole genome shotgun (WGS) entry which is preliminary data.</text>
</comment>
<name>X0YY21_9ZZZZ</name>
<proteinExistence type="predicted"/>